<protein>
    <submittedName>
        <fullName evidence="1">Uncharacterized protein</fullName>
    </submittedName>
</protein>
<keyword evidence="2" id="KW-1185">Reference proteome</keyword>
<name>A0ACB6QTM9_9PLEO</name>
<organism evidence="1 2">
    <name type="scientific">Lindgomyces ingoldianus</name>
    <dbReference type="NCBI Taxonomy" id="673940"/>
    <lineage>
        <taxon>Eukaryota</taxon>
        <taxon>Fungi</taxon>
        <taxon>Dikarya</taxon>
        <taxon>Ascomycota</taxon>
        <taxon>Pezizomycotina</taxon>
        <taxon>Dothideomycetes</taxon>
        <taxon>Pleosporomycetidae</taxon>
        <taxon>Pleosporales</taxon>
        <taxon>Lindgomycetaceae</taxon>
        <taxon>Lindgomyces</taxon>
    </lineage>
</organism>
<dbReference type="EMBL" id="MU003512">
    <property type="protein sequence ID" value="KAF2469447.1"/>
    <property type="molecule type" value="Genomic_DNA"/>
</dbReference>
<comment type="caution">
    <text evidence="1">The sequence shown here is derived from an EMBL/GenBank/DDBJ whole genome shotgun (WGS) entry which is preliminary data.</text>
</comment>
<evidence type="ECO:0000313" key="2">
    <source>
        <dbReference type="Proteomes" id="UP000799755"/>
    </source>
</evidence>
<evidence type="ECO:0000313" key="1">
    <source>
        <dbReference type="EMBL" id="KAF2469447.1"/>
    </source>
</evidence>
<accession>A0ACB6QTM9</accession>
<reference evidence="1" key="1">
    <citation type="journal article" date="2020" name="Stud. Mycol.">
        <title>101 Dothideomycetes genomes: a test case for predicting lifestyles and emergence of pathogens.</title>
        <authorList>
            <person name="Haridas S."/>
            <person name="Albert R."/>
            <person name="Binder M."/>
            <person name="Bloem J."/>
            <person name="Labutti K."/>
            <person name="Salamov A."/>
            <person name="Andreopoulos B."/>
            <person name="Baker S."/>
            <person name="Barry K."/>
            <person name="Bills G."/>
            <person name="Bluhm B."/>
            <person name="Cannon C."/>
            <person name="Castanera R."/>
            <person name="Culley D."/>
            <person name="Daum C."/>
            <person name="Ezra D."/>
            <person name="Gonzalez J."/>
            <person name="Henrissat B."/>
            <person name="Kuo A."/>
            <person name="Liang C."/>
            <person name="Lipzen A."/>
            <person name="Lutzoni F."/>
            <person name="Magnuson J."/>
            <person name="Mondo S."/>
            <person name="Nolan M."/>
            <person name="Ohm R."/>
            <person name="Pangilinan J."/>
            <person name="Park H.-J."/>
            <person name="Ramirez L."/>
            <person name="Alfaro M."/>
            <person name="Sun H."/>
            <person name="Tritt A."/>
            <person name="Yoshinaga Y."/>
            <person name="Zwiers L.-H."/>
            <person name="Turgeon B."/>
            <person name="Goodwin S."/>
            <person name="Spatafora J."/>
            <person name="Crous P."/>
            <person name="Grigoriev I."/>
        </authorList>
    </citation>
    <scope>NUCLEOTIDE SEQUENCE</scope>
    <source>
        <strain evidence="1">ATCC 200398</strain>
    </source>
</reference>
<proteinExistence type="predicted"/>
<gene>
    <name evidence="1" type="ORF">BDR25DRAFT_394406</name>
</gene>
<dbReference type="Proteomes" id="UP000799755">
    <property type="component" value="Unassembled WGS sequence"/>
</dbReference>
<sequence length="298" mass="34373">MKRNIMPELILEPFFGHSGSNYPEQQKNRLSSFYPSPENSGIEYAEEGITCDKFGIHTELDNYGLAELEAYHSDMIEDNGCLFLGHMNHFKDIYDRDPEGMRQDLSLEPAPYPWEQNIGLKDIQTVFIRPPIDEPCPILRLEFHVQTFIQLNICSRNYHAECIEQDMNSITNHDAACPLRRSRICESTKPNSQRPSSWVNDERIENCNLIQPYACTDTAVLTIKRNLYKIHVSYEDDDFTGVRNVGREQENETHNSTQQDTSTLKHCQIMRKDHISLPFQPSKKLLAKTGPQNLPAIL</sequence>